<dbReference type="Proteomes" id="UP001447188">
    <property type="component" value="Unassembled WGS sequence"/>
</dbReference>
<name>A0ABR3GKH6_9PEZI</name>
<evidence type="ECO:0000256" key="2">
    <source>
        <dbReference type="SAM" id="Phobius"/>
    </source>
</evidence>
<protein>
    <submittedName>
        <fullName evidence="3">Uncharacterized protein</fullName>
    </submittedName>
</protein>
<proteinExistence type="predicted"/>
<feature type="compositionally biased region" description="Low complexity" evidence="1">
    <location>
        <begin position="128"/>
        <end position="137"/>
    </location>
</feature>
<feature type="region of interest" description="Disordered" evidence="1">
    <location>
        <begin position="156"/>
        <end position="178"/>
    </location>
</feature>
<comment type="caution">
    <text evidence="3">The sequence shown here is derived from an EMBL/GenBank/DDBJ whole genome shotgun (WGS) entry which is preliminary data.</text>
</comment>
<feature type="transmembrane region" description="Helical" evidence="2">
    <location>
        <begin position="55"/>
        <end position="75"/>
    </location>
</feature>
<feature type="region of interest" description="Disordered" evidence="1">
    <location>
        <begin position="96"/>
        <end position="142"/>
    </location>
</feature>
<keyword evidence="2" id="KW-1133">Transmembrane helix</keyword>
<organism evidence="3 4">
    <name type="scientific">Discina gigas</name>
    <dbReference type="NCBI Taxonomy" id="1032678"/>
    <lineage>
        <taxon>Eukaryota</taxon>
        <taxon>Fungi</taxon>
        <taxon>Dikarya</taxon>
        <taxon>Ascomycota</taxon>
        <taxon>Pezizomycotina</taxon>
        <taxon>Pezizomycetes</taxon>
        <taxon>Pezizales</taxon>
        <taxon>Discinaceae</taxon>
        <taxon>Discina</taxon>
    </lineage>
</organism>
<keyword evidence="4" id="KW-1185">Reference proteome</keyword>
<accession>A0ABR3GKH6</accession>
<gene>
    <name evidence="3" type="ORF">Q9L58_004711</name>
</gene>
<keyword evidence="2" id="KW-0812">Transmembrane</keyword>
<evidence type="ECO:0000313" key="4">
    <source>
        <dbReference type="Proteomes" id="UP001447188"/>
    </source>
</evidence>
<dbReference type="EMBL" id="JBBBZM010000052">
    <property type="protein sequence ID" value="KAL0636363.1"/>
    <property type="molecule type" value="Genomic_DNA"/>
</dbReference>
<evidence type="ECO:0000313" key="3">
    <source>
        <dbReference type="EMBL" id="KAL0636363.1"/>
    </source>
</evidence>
<reference evidence="3 4" key="1">
    <citation type="submission" date="2024-02" db="EMBL/GenBank/DDBJ databases">
        <title>Discinaceae phylogenomics.</title>
        <authorList>
            <person name="Dirks A.C."/>
            <person name="James T.Y."/>
        </authorList>
    </citation>
    <scope>NUCLEOTIDE SEQUENCE [LARGE SCALE GENOMIC DNA]</scope>
    <source>
        <strain evidence="3 4">ACD0624</strain>
    </source>
</reference>
<keyword evidence="2" id="KW-0472">Membrane</keyword>
<feature type="compositionally biased region" description="Basic and acidic residues" evidence="1">
    <location>
        <begin position="108"/>
        <end position="124"/>
    </location>
</feature>
<evidence type="ECO:0000256" key="1">
    <source>
        <dbReference type="SAM" id="MobiDB-lite"/>
    </source>
</evidence>
<sequence length="178" mass="19587">MPSIPIARESVSALLWEAPEATINTGHQNSIYSRGLLQPRRGQADPNGITTTENVILVITIVLFLGLMLSFIWYLMSTGKEMNELGGIGAGREKTASTITIKAPADPPEQKPAEEKSVEEKSVEADSDSSSGSSSKESVSESDKYWLWWTRRENKMEDEEAATGPQSRNRSPESRRSS</sequence>